<dbReference type="AlphaFoldDB" id="A0A9P4QM49"/>
<evidence type="ECO:0000313" key="2">
    <source>
        <dbReference type="Proteomes" id="UP000799444"/>
    </source>
</evidence>
<dbReference type="EMBL" id="ML996232">
    <property type="protein sequence ID" value="KAF2729873.1"/>
    <property type="molecule type" value="Genomic_DNA"/>
</dbReference>
<keyword evidence="2" id="KW-1185">Reference proteome</keyword>
<gene>
    <name evidence="1" type="ORF">EJ04DRAFT_58049</name>
</gene>
<comment type="caution">
    <text evidence="1">The sequence shown here is derived from an EMBL/GenBank/DDBJ whole genome shotgun (WGS) entry which is preliminary data.</text>
</comment>
<proteinExistence type="predicted"/>
<evidence type="ECO:0000313" key="1">
    <source>
        <dbReference type="EMBL" id="KAF2729873.1"/>
    </source>
</evidence>
<protein>
    <submittedName>
        <fullName evidence="1">Uncharacterized protein</fullName>
    </submittedName>
</protein>
<accession>A0A9P4QM49</accession>
<organism evidence="1 2">
    <name type="scientific">Polyplosphaeria fusca</name>
    <dbReference type="NCBI Taxonomy" id="682080"/>
    <lineage>
        <taxon>Eukaryota</taxon>
        <taxon>Fungi</taxon>
        <taxon>Dikarya</taxon>
        <taxon>Ascomycota</taxon>
        <taxon>Pezizomycotina</taxon>
        <taxon>Dothideomycetes</taxon>
        <taxon>Pleosporomycetidae</taxon>
        <taxon>Pleosporales</taxon>
        <taxon>Tetraplosphaeriaceae</taxon>
        <taxon>Polyplosphaeria</taxon>
    </lineage>
</organism>
<reference evidence="1" key="1">
    <citation type="journal article" date="2020" name="Stud. Mycol.">
        <title>101 Dothideomycetes genomes: a test case for predicting lifestyles and emergence of pathogens.</title>
        <authorList>
            <person name="Haridas S."/>
            <person name="Albert R."/>
            <person name="Binder M."/>
            <person name="Bloem J."/>
            <person name="Labutti K."/>
            <person name="Salamov A."/>
            <person name="Andreopoulos B."/>
            <person name="Baker S."/>
            <person name="Barry K."/>
            <person name="Bills G."/>
            <person name="Bluhm B."/>
            <person name="Cannon C."/>
            <person name="Castanera R."/>
            <person name="Culley D."/>
            <person name="Daum C."/>
            <person name="Ezra D."/>
            <person name="Gonzalez J."/>
            <person name="Henrissat B."/>
            <person name="Kuo A."/>
            <person name="Liang C."/>
            <person name="Lipzen A."/>
            <person name="Lutzoni F."/>
            <person name="Magnuson J."/>
            <person name="Mondo S."/>
            <person name="Nolan M."/>
            <person name="Ohm R."/>
            <person name="Pangilinan J."/>
            <person name="Park H.-J."/>
            <person name="Ramirez L."/>
            <person name="Alfaro M."/>
            <person name="Sun H."/>
            <person name="Tritt A."/>
            <person name="Yoshinaga Y."/>
            <person name="Zwiers L.-H."/>
            <person name="Turgeon B."/>
            <person name="Goodwin S."/>
            <person name="Spatafora J."/>
            <person name="Crous P."/>
            <person name="Grigoriev I."/>
        </authorList>
    </citation>
    <scope>NUCLEOTIDE SEQUENCE</scope>
    <source>
        <strain evidence="1">CBS 125425</strain>
    </source>
</reference>
<name>A0A9P4QM49_9PLEO</name>
<dbReference type="Proteomes" id="UP000799444">
    <property type="component" value="Unassembled WGS sequence"/>
</dbReference>
<sequence>MMLRLTVQPLPQLWPRDDDFRVFSSSHCPPISFQVTQRALFQLLKDVLSVFIANTHIFHMPEER</sequence>